<sequence>NQRVSPTCCELSPGKLCSCTRWKELGCTGEGRVRSLFRSERQTASILRPGILWIFSTLGLVVVEMLFWSAVCRSPGFINVTQMAWLTWGHRLPWGVGAVRCIVERFPPLLEHCSPQAFHSFQFTYYEL</sequence>
<reference evidence="2" key="3">
    <citation type="submission" date="2025-09" db="UniProtKB">
        <authorList>
            <consortium name="Ensembl"/>
        </authorList>
    </citation>
    <scope>IDENTIFICATION</scope>
</reference>
<evidence type="ECO:0000313" key="2">
    <source>
        <dbReference type="Ensembl" id="ENSGAGP00000023801.1"/>
    </source>
</evidence>
<dbReference type="Ensembl" id="ENSGAGT00000027111.1">
    <property type="protein sequence ID" value="ENSGAGP00000023801.1"/>
    <property type="gene ID" value="ENSGAGG00000017417.1"/>
</dbReference>
<dbReference type="Proteomes" id="UP000291020">
    <property type="component" value="Unassembled WGS sequence"/>
</dbReference>
<evidence type="ECO:0000256" key="1">
    <source>
        <dbReference type="SAM" id="Phobius"/>
    </source>
</evidence>
<reference evidence="2" key="2">
    <citation type="submission" date="2025-08" db="UniProtKB">
        <authorList>
            <consortium name="Ensembl"/>
        </authorList>
    </citation>
    <scope>IDENTIFICATION</scope>
</reference>
<organism evidence="2 3">
    <name type="scientific">Gopherus agassizii</name>
    <name type="common">Agassiz's desert tortoise</name>
    <dbReference type="NCBI Taxonomy" id="38772"/>
    <lineage>
        <taxon>Eukaryota</taxon>
        <taxon>Metazoa</taxon>
        <taxon>Chordata</taxon>
        <taxon>Craniata</taxon>
        <taxon>Vertebrata</taxon>
        <taxon>Euteleostomi</taxon>
        <taxon>Archelosauria</taxon>
        <taxon>Testudinata</taxon>
        <taxon>Testudines</taxon>
        <taxon>Cryptodira</taxon>
        <taxon>Durocryptodira</taxon>
        <taxon>Testudinoidea</taxon>
        <taxon>Testudinidae</taxon>
        <taxon>Gopherus</taxon>
    </lineage>
</organism>
<proteinExistence type="predicted"/>
<protein>
    <submittedName>
        <fullName evidence="2">Uncharacterized protein</fullName>
    </submittedName>
</protein>
<feature type="transmembrane region" description="Helical" evidence="1">
    <location>
        <begin position="51"/>
        <end position="71"/>
    </location>
</feature>
<accession>A0A452I833</accession>
<dbReference type="AlphaFoldDB" id="A0A452I833"/>
<keyword evidence="1" id="KW-1133">Transmembrane helix</keyword>
<keyword evidence="1" id="KW-0472">Membrane</keyword>
<name>A0A452I833_9SAUR</name>
<reference evidence="3" key="1">
    <citation type="journal article" date="2017" name="PLoS ONE">
        <title>The Agassiz's desert tortoise genome provides a resource for the conservation of a threatened species.</title>
        <authorList>
            <person name="Tollis M."/>
            <person name="DeNardo D.F."/>
            <person name="Cornelius J.A."/>
            <person name="Dolby G.A."/>
            <person name="Edwards T."/>
            <person name="Henen B.T."/>
            <person name="Karl A.E."/>
            <person name="Murphy R.W."/>
            <person name="Kusumi K."/>
        </authorList>
    </citation>
    <scope>NUCLEOTIDE SEQUENCE [LARGE SCALE GENOMIC DNA]</scope>
</reference>
<evidence type="ECO:0000313" key="3">
    <source>
        <dbReference type="Proteomes" id="UP000291020"/>
    </source>
</evidence>
<keyword evidence="3" id="KW-1185">Reference proteome</keyword>
<keyword evidence="1" id="KW-0812">Transmembrane</keyword>